<reference evidence="2" key="1">
    <citation type="submission" date="2021-04" db="EMBL/GenBank/DDBJ databases">
        <authorList>
            <person name="Zhang D.-C."/>
        </authorList>
    </citation>
    <scope>NUCLEOTIDE SEQUENCE</scope>
    <source>
        <strain evidence="2">CGMCC 1.15697</strain>
    </source>
</reference>
<proteinExistence type="predicted"/>
<evidence type="ECO:0000313" key="3">
    <source>
        <dbReference type="Proteomes" id="UP000672602"/>
    </source>
</evidence>
<organism evidence="2 3">
    <name type="scientific">Marivibrio halodurans</name>
    <dbReference type="NCBI Taxonomy" id="2039722"/>
    <lineage>
        <taxon>Bacteria</taxon>
        <taxon>Pseudomonadati</taxon>
        <taxon>Pseudomonadota</taxon>
        <taxon>Alphaproteobacteria</taxon>
        <taxon>Rhodospirillales</taxon>
        <taxon>Rhodospirillaceae</taxon>
        <taxon>Marivibrio</taxon>
    </lineage>
</organism>
<feature type="transmembrane region" description="Helical" evidence="1">
    <location>
        <begin position="80"/>
        <end position="99"/>
    </location>
</feature>
<name>A0A8J7V1E2_9PROT</name>
<dbReference type="RefSeq" id="WP_210680855.1">
    <property type="nucleotide sequence ID" value="NZ_JAGMWN010000002.1"/>
</dbReference>
<sequence>MVVLTFLGRLLVIFALAMLGLGLWLWLSGADVTQQAGQLWYVLDRVSLNGAQVLVQRHLHLPWLWDSGILPLLRRPAWEAVLWLVIGGLATGGLLLVISRRRARRSSFR</sequence>
<dbReference type="Proteomes" id="UP000672602">
    <property type="component" value="Unassembled WGS sequence"/>
</dbReference>
<keyword evidence="1" id="KW-0812">Transmembrane</keyword>
<evidence type="ECO:0000256" key="1">
    <source>
        <dbReference type="SAM" id="Phobius"/>
    </source>
</evidence>
<keyword evidence="3" id="KW-1185">Reference proteome</keyword>
<comment type="caution">
    <text evidence="2">The sequence shown here is derived from an EMBL/GenBank/DDBJ whole genome shotgun (WGS) entry which is preliminary data.</text>
</comment>
<protein>
    <submittedName>
        <fullName evidence="2">Uncharacterized protein</fullName>
    </submittedName>
</protein>
<gene>
    <name evidence="2" type="ORF">KAJ83_04520</name>
</gene>
<accession>A0A8J7V1E2</accession>
<dbReference type="EMBL" id="JAGMWN010000002">
    <property type="protein sequence ID" value="MBP5856260.1"/>
    <property type="molecule type" value="Genomic_DNA"/>
</dbReference>
<evidence type="ECO:0000313" key="2">
    <source>
        <dbReference type="EMBL" id="MBP5856260.1"/>
    </source>
</evidence>
<keyword evidence="1" id="KW-1133">Transmembrane helix</keyword>
<dbReference type="AlphaFoldDB" id="A0A8J7V1E2"/>
<keyword evidence="1" id="KW-0472">Membrane</keyword>